<dbReference type="EMBL" id="SPMX01000058">
    <property type="protein sequence ID" value="NMQ06925.1"/>
    <property type="molecule type" value="Genomic_DNA"/>
</dbReference>
<evidence type="ECO:0000259" key="4">
    <source>
        <dbReference type="Pfam" id="PF01420"/>
    </source>
</evidence>
<dbReference type="SUPFAM" id="SSF116734">
    <property type="entry name" value="DNA methylase specificity domain"/>
    <property type="match status" value="2"/>
</dbReference>
<dbReference type="GO" id="GO:0004519">
    <property type="term" value="F:endonuclease activity"/>
    <property type="evidence" value="ECO:0007669"/>
    <property type="project" value="UniProtKB-KW"/>
</dbReference>
<dbReference type="Gene3D" id="1.10.287.1120">
    <property type="entry name" value="Bipartite methylase S protein"/>
    <property type="match status" value="1"/>
</dbReference>
<comment type="caution">
    <text evidence="5">The sequence shown here is derived from an EMBL/GenBank/DDBJ whole genome shotgun (WGS) entry which is preliminary data.</text>
</comment>
<feature type="domain" description="Type I restriction modification DNA specificity" evidence="4">
    <location>
        <begin position="260"/>
        <end position="393"/>
    </location>
</feature>
<reference evidence="5" key="1">
    <citation type="submission" date="2019-03" db="EMBL/GenBank/DDBJ databases">
        <title>Metabolic reconstructions from genomes of highly enriched 'Candidatus Accumulibacter' and 'Candidatus Competibacter' bioreactor populations.</title>
        <authorList>
            <person name="Annavajhala M.K."/>
            <person name="Welles L."/>
            <person name="Abbas B."/>
            <person name="Sorokin D."/>
            <person name="Park H."/>
            <person name="Van Loosdrecht M."/>
            <person name="Chandran K."/>
        </authorList>
    </citation>
    <scope>NUCLEOTIDE SEQUENCE</scope>
    <source>
        <strain evidence="5">SBR_L</strain>
    </source>
</reference>
<keyword evidence="5" id="KW-0255">Endonuclease</keyword>
<keyword evidence="3" id="KW-0238">DNA-binding</keyword>
<dbReference type="Gene3D" id="3.90.220.20">
    <property type="entry name" value="DNA methylase specificity domains"/>
    <property type="match status" value="2"/>
</dbReference>
<gene>
    <name evidence="5" type="ORF">E4Q08_17580</name>
</gene>
<dbReference type="Pfam" id="PF01420">
    <property type="entry name" value="Methylase_S"/>
    <property type="match status" value="1"/>
</dbReference>
<organism evidence="5 6">
    <name type="scientific">Candidatus Accumulibacter contiguus</name>
    <dbReference type="NCBI Taxonomy" id="2954381"/>
    <lineage>
        <taxon>Bacteria</taxon>
        <taxon>Pseudomonadati</taxon>
        <taxon>Pseudomonadota</taxon>
        <taxon>Betaproteobacteria</taxon>
        <taxon>Candidatus Accumulibacter</taxon>
    </lineage>
</organism>
<protein>
    <submittedName>
        <fullName evidence="5">Restriction endonuclease subunit S</fullName>
    </submittedName>
</protein>
<dbReference type="InterPro" id="IPR044946">
    <property type="entry name" value="Restrct_endonuc_typeI_TRD_sf"/>
</dbReference>
<dbReference type="InterPro" id="IPR000055">
    <property type="entry name" value="Restrct_endonuc_typeI_TRD"/>
</dbReference>
<evidence type="ECO:0000256" key="2">
    <source>
        <dbReference type="ARBA" id="ARBA00022747"/>
    </source>
</evidence>
<name>A0ABX1TB83_9PROT</name>
<dbReference type="InterPro" id="IPR052021">
    <property type="entry name" value="Type-I_RS_S_subunit"/>
</dbReference>
<evidence type="ECO:0000256" key="1">
    <source>
        <dbReference type="ARBA" id="ARBA00010923"/>
    </source>
</evidence>
<keyword evidence="5" id="KW-0540">Nuclease</keyword>
<dbReference type="RefSeq" id="WP_169071325.1">
    <property type="nucleotide sequence ID" value="NZ_JAZKUC010000001.1"/>
</dbReference>
<keyword evidence="2" id="KW-0680">Restriction system</keyword>
<evidence type="ECO:0000313" key="6">
    <source>
        <dbReference type="Proteomes" id="UP000886469"/>
    </source>
</evidence>
<dbReference type="PANTHER" id="PTHR30408:SF12">
    <property type="entry name" value="TYPE I RESTRICTION ENZYME MJAVIII SPECIFICITY SUBUNIT"/>
    <property type="match status" value="1"/>
</dbReference>
<sequence length="471" mass="52883">MIADLRPYAEYKESGLPWLGKVPSHWENRPAFGAFVPNRERNHGMKEKTVLSLSYGRIVIKPAEKLHGLVPESFETYQIVNPGDIVLRTTDLQNDHTSLRVGMVRDRGIITSAYLALRVNTGVSPDFGFQFLNVWDMSKAIYGYGSGLRQGLDFSHFKRMPVALPPPAEQAAIVRFLDWANGRLERAIRAKRKVIALLNEQKQAIIHRAVTRGLDPSVPLKPSGIPWLGDIPQHWRVWRLKFVALNIVDCLHATPRYSDAGTHPAIRTADIVAGVVLVDQAKKVSSRDYARWTTRLQPQEGDILYSREGERFGIAACVPAAAQLCISQRMMVFRIATEHCSKFVMWLLNSRSTYGQALQDVMGATAPHVNISTIRNYYLALPPKREQEAVVERIGAETHPIEVVIDRLEREIDLLREYRTRLVADVVTGKLDVREAATRLPDEVAPDISAEVVGEMLNDAGNLDEVDAEET</sequence>
<dbReference type="PANTHER" id="PTHR30408">
    <property type="entry name" value="TYPE-1 RESTRICTION ENZYME ECOKI SPECIFICITY PROTEIN"/>
    <property type="match status" value="1"/>
</dbReference>
<dbReference type="Proteomes" id="UP000886469">
    <property type="component" value="Unassembled WGS sequence"/>
</dbReference>
<proteinExistence type="inferred from homology"/>
<keyword evidence="6" id="KW-1185">Reference proteome</keyword>
<evidence type="ECO:0000256" key="3">
    <source>
        <dbReference type="ARBA" id="ARBA00023125"/>
    </source>
</evidence>
<comment type="similarity">
    <text evidence="1">Belongs to the type-I restriction system S methylase family.</text>
</comment>
<keyword evidence="5" id="KW-0378">Hydrolase</keyword>
<accession>A0ABX1TB83</accession>
<dbReference type="CDD" id="cd16961">
    <property type="entry name" value="RMtype1_S_TRD-CR_like"/>
    <property type="match status" value="1"/>
</dbReference>
<evidence type="ECO:0000313" key="5">
    <source>
        <dbReference type="EMBL" id="NMQ06925.1"/>
    </source>
</evidence>